<reference evidence="3 4" key="1">
    <citation type="journal article" date="2007" name="Proc. Natl. Acad. Sci. U.S.A.">
        <title>Characterization of a marine gammaproteobacterium capable of aerobic anoxygenic photosynthesis.</title>
        <authorList>
            <person name="Fuchs B.M."/>
            <person name="Spring S."/>
            <person name="Teeling H."/>
            <person name="Quast C."/>
            <person name="Wulf J."/>
            <person name="Schattenhofer M."/>
            <person name="Yan S."/>
            <person name="Ferriera S."/>
            <person name="Johnson J."/>
            <person name="Glockner F.O."/>
            <person name="Amann R."/>
        </authorList>
    </citation>
    <scope>NUCLEOTIDE SEQUENCE [LARGE SCALE GENOMIC DNA]</scope>
    <source>
        <strain evidence="3">KT71</strain>
    </source>
</reference>
<protein>
    <submittedName>
        <fullName evidence="3">Uncharacterized protein involved in outer membrane biogenesis</fullName>
    </submittedName>
</protein>
<evidence type="ECO:0000259" key="2">
    <source>
        <dbReference type="Pfam" id="PF05170"/>
    </source>
</evidence>
<dbReference type="GO" id="GO:0090313">
    <property type="term" value="P:regulation of protein targeting to membrane"/>
    <property type="evidence" value="ECO:0007669"/>
    <property type="project" value="TreeGrafter"/>
</dbReference>
<dbReference type="HOGENOM" id="CLU_316369_0_0_6"/>
<dbReference type="InterPro" id="IPR007844">
    <property type="entry name" value="AsmA"/>
</dbReference>
<dbReference type="eggNOG" id="COG2982">
    <property type="taxonomic scope" value="Bacteria"/>
</dbReference>
<proteinExistence type="predicted"/>
<feature type="region of interest" description="Disordered" evidence="1">
    <location>
        <begin position="658"/>
        <end position="681"/>
    </location>
</feature>
<comment type="caution">
    <text evidence="3">The sequence shown here is derived from an EMBL/GenBank/DDBJ whole genome shotgun (WGS) entry which is preliminary data.</text>
</comment>
<dbReference type="Pfam" id="PF05170">
    <property type="entry name" value="AsmA"/>
    <property type="match status" value="1"/>
</dbReference>
<dbReference type="PANTHER" id="PTHR30441:SF4">
    <property type="entry name" value="PROTEIN ASMA"/>
    <property type="match status" value="1"/>
</dbReference>
<dbReference type="PANTHER" id="PTHR30441">
    <property type="entry name" value="DUF748 DOMAIN-CONTAINING PROTEIN"/>
    <property type="match status" value="1"/>
</dbReference>
<name>A4A8C1_9GAMM</name>
<dbReference type="Proteomes" id="UP000019205">
    <property type="component" value="Chromosome"/>
</dbReference>
<accession>A4A8C1</accession>
<evidence type="ECO:0000313" key="3">
    <source>
        <dbReference type="EMBL" id="EAQ97916.2"/>
    </source>
</evidence>
<organism evidence="3 4">
    <name type="scientific">Congregibacter litoralis KT71</name>
    <dbReference type="NCBI Taxonomy" id="314285"/>
    <lineage>
        <taxon>Bacteria</taxon>
        <taxon>Pseudomonadati</taxon>
        <taxon>Pseudomonadota</taxon>
        <taxon>Gammaproteobacteria</taxon>
        <taxon>Cellvibrionales</taxon>
        <taxon>Halieaceae</taxon>
        <taxon>Congregibacter</taxon>
    </lineage>
</organism>
<keyword evidence="4" id="KW-1185">Reference proteome</keyword>
<dbReference type="EMBL" id="AAOA02000001">
    <property type="protein sequence ID" value="EAQ97916.2"/>
    <property type="molecule type" value="Genomic_DNA"/>
</dbReference>
<gene>
    <name evidence="3" type="ORF">KT71_15164</name>
</gene>
<reference evidence="3 4" key="2">
    <citation type="journal article" date="2009" name="PLoS ONE">
        <title>The photosynthetic apparatus and its regulation in the aerobic gammaproteobacterium Congregibacter litoralis gen. nov., sp. nov.</title>
        <authorList>
            <person name="Spring S."/>
            <person name="Lunsdorf H."/>
            <person name="Fuchs B.M."/>
            <person name="Tindall B.J."/>
        </authorList>
    </citation>
    <scope>NUCLEOTIDE SEQUENCE [LARGE SCALE GENOMIC DNA]</scope>
    <source>
        <strain evidence="3">KT71</strain>
    </source>
</reference>
<dbReference type="InterPro" id="IPR052894">
    <property type="entry name" value="AsmA-related"/>
</dbReference>
<feature type="domain" description="AsmA" evidence="2">
    <location>
        <begin position="390"/>
        <end position="861"/>
    </location>
</feature>
<dbReference type="STRING" id="314285.KT71_15164"/>
<dbReference type="AlphaFoldDB" id="A4A8C1"/>
<evidence type="ECO:0000256" key="1">
    <source>
        <dbReference type="SAM" id="MobiDB-lite"/>
    </source>
</evidence>
<sequence>MPSLRNFLFVPLFLLLALIVAVSSMMAAFWFSPDLALQALRSTTSTFSPYELELRSPEIRWSPFSFQSELLILGYADKTKPPLVSLQGVDAAMSLRELLLGDVSSGYFKAANATYYLVESDGDEALDMEALLAPLSRLPKEVEIESAHLISQNQGLWIFPLYQVKAGRNADGRLDVNARATIAQRNVVLEARIDWASHASGHRMELAARILGDRENSQLQAIGHVDAVGAELSYALDVQGRYERVSDFLLAFDKNAYPFAGSLSLSGTLEGDTHGYTLSLSEMGLRENGAYEFTASGEWSQRGADQGSLALRARGSALKLEELLPFEGKLADVLDRSEIEMDISGSLQAPVIQRVAIVLHGAGDTRLSLSSDAQALKFEEIEDFLSRQTIDVDLEGSVGNLGELLVSAGVTPRDYVAAAGLTGATANFTGVARGNMEELRVNLQNLRVRHGEFTLGGSSALLWRENTLSAPELELQLEDGDNNKTADVRGTVADILNAQGMALALQFDRLSPKPLLDALAIETSGYPESLAGTALLLRGGDTLRLRDIDLQMEVLPELTVNLGGQGDLFNKELSADLELQLLTVSNAAWQGFSPLSQTPSRMTANLRLRPRYLTVLSDALIGDTAVQGVASADIDRLQIDRLSLDLFSPHLYLRDFQRRPQDKPPVEAGREPRDGTSDDAGKVLDIERLIDSVPGFPVALTLRSGEVTGPLTELEDLSIALDLALGRLTLRELDTRYAGGELMLRGNIDGTVTPPAISLAGRGIRVPLGALTTDLGLQQSVSGSLSFQGGLLARGSQSADWQQSLQGRVSTALSDVTVSGAAYDLLMSNLLAWLVQGAGEKTTTFDCSMAQFDIAAGVARSDSIYIETPRMLATGKATVDLPQNNLDVRIEPRSKSRAIQFPSAVRLRGTLQGPTISASALQAGADLSAQALLLLPSLTLKLFGLGGPDDLNQPCETNAS</sequence>
<dbReference type="GO" id="GO:0005886">
    <property type="term" value="C:plasma membrane"/>
    <property type="evidence" value="ECO:0007669"/>
    <property type="project" value="TreeGrafter"/>
</dbReference>
<evidence type="ECO:0000313" key="4">
    <source>
        <dbReference type="Proteomes" id="UP000019205"/>
    </source>
</evidence>